<dbReference type="GO" id="GO:0016829">
    <property type="term" value="F:lyase activity"/>
    <property type="evidence" value="ECO:0007669"/>
    <property type="project" value="UniProtKB-KW"/>
</dbReference>
<evidence type="ECO:0000313" key="4">
    <source>
        <dbReference type="EMBL" id="MBG0739820.1"/>
    </source>
</evidence>
<keyword evidence="4" id="KW-0456">Lyase</keyword>
<comment type="cofactor">
    <cofactor evidence="1">
        <name>Mg(2+)</name>
        <dbReference type="ChEBI" id="CHEBI:18420"/>
    </cofactor>
</comment>
<evidence type="ECO:0000256" key="3">
    <source>
        <dbReference type="ARBA" id="ARBA00022842"/>
    </source>
</evidence>
<dbReference type="Pfam" id="PF15617">
    <property type="entry name" value="C-C_Bond_Lyase"/>
    <property type="match status" value="1"/>
</dbReference>
<proteinExistence type="predicted"/>
<protein>
    <submittedName>
        <fullName evidence="4">HpcH/HpaI aldolase/citrate lyase family protein</fullName>
    </submittedName>
</protein>
<dbReference type="Gene3D" id="3.20.20.60">
    <property type="entry name" value="Phosphoenolpyruvate-binding domains"/>
    <property type="match status" value="2"/>
</dbReference>
<evidence type="ECO:0000256" key="1">
    <source>
        <dbReference type="ARBA" id="ARBA00001946"/>
    </source>
</evidence>
<dbReference type="GO" id="GO:0006107">
    <property type="term" value="P:oxaloacetate metabolic process"/>
    <property type="evidence" value="ECO:0007669"/>
    <property type="project" value="TreeGrafter"/>
</dbReference>
<gene>
    <name evidence="4" type="ORF">IV500_10530</name>
</gene>
<dbReference type="PANTHER" id="PTHR32308">
    <property type="entry name" value="LYASE BETA SUBUNIT, PUTATIVE (AFU_ORTHOLOGUE AFUA_4G13030)-RELATED"/>
    <property type="match status" value="1"/>
</dbReference>
<organism evidence="4 5">
    <name type="scientific">Arthrobacter terrae</name>
    <dbReference type="NCBI Taxonomy" id="2935737"/>
    <lineage>
        <taxon>Bacteria</taxon>
        <taxon>Bacillati</taxon>
        <taxon>Actinomycetota</taxon>
        <taxon>Actinomycetes</taxon>
        <taxon>Micrococcales</taxon>
        <taxon>Micrococcaceae</taxon>
        <taxon>Arthrobacter</taxon>
    </lineage>
</organism>
<dbReference type="GO" id="GO:0000287">
    <property type="term" value="F:magnesium ion binding"/>
    <property type="evidence" value="ECO:0007669"/>
    <property type="project" value="TreeGrafter"/>
</dbReference>
<dbReference type="EMBL" id="JADNYM010000012">
    <property type="protein sequence ID" value="MBG0739820.1"/>
    <property type="molecule type" value="Genomic_DNA"/>
</dbReference>
<evidence type="ECO:0000256" key="2">
    <source>
        <dbReference type="ARBA" id="ARBA00022723"/>
    </source>
</evidence>
<comment type="caution">
    <text evidence="4">The sequence shown here is derived from an EMBL/GenBank/DDBJ whole genome shotgun (WGS) entry which is preliminary data.</text>
</comment>
<name>A0A931CP74_9MICC</name>
<keyword evidence="3" id="KW-0460">Magnesium</keyword>
<sequence>MRHFDFLTEQQACRLFHARPQALTLESDPELLAVALGATLYSPADRPQLAADVIKQSSRGCLSMVLCLEDSIADNAVEAAEDNVVRTLELLRQEATGPSADGGTAPSLDSRLMLFIRVRTPEQMIRLARRCGASLDLLAGFVIPKFDNETGRAQLFLDALQNVQAIHAAARPGASGTAQEPASHRALGNRRLRIMPILESPIVIHRETRSAALANIRTVLQAHREDILAVRIGATDMSSTFGLRRSRDLTIYDVKVVASVIGDIVNVLGRSEDGFVISGPVWEHYANTERLLRPLLRATPFAESDDVALRQRILLANLDGLMREISLDHANGLLGKTVIHPSHVPLVHALSVISHEEFLDAKEIAGNSSGGAAASAYGNKMNEMKPHQGWARQTLLRAAAFGVAAPEVTFVDFLEAGMN</sequence>
<dbReference type="Proteomes" id="UP000655366">
    <property type="component" value="Unassembled WGS sequence"/>
</dbReference>
<dbReference type="InterPro" id="IPR040442">
    <property type="entry name" value="Pyrv_kinase-like_dom_sf"/>
</dbReference>
<dbReference type="SUPFAM" id="SSF51621">
    <property type="entry name" value="Phosphoenolpyruvate/pyruvate domain"/>
    <property type="match status" value="1"/>
</dbReference>
<dbReference type="AlphaFoldDB" id="A0A931CP74"/>
<dbReference type="InterPro" id="IPR015813">
    <property type="entry name" value="Pyrv/PenolPyrv_kinase-like_dom"/>
</dbReference>
<evidence type="ECO:0000313" key="5">
    <source>
        <dbReference type="Proteomes" id="UP000655366"/>
    </source>
</evidence>
<accession>A0A931CP74</accession>
<dbReference type="PANTHER" id="PTHR32308:SF10">
    <property type="entry name" value="CITRATE LYASE SUBUNIT BETA"/>
    <property type="match status" value="1"/>
</dbReference>
<keyword evidence="5" id="KW-1185">Reference proteome</keyword>
<reference evidence="4 5" key="1">
    <citation type="submission" date="2020-11" db="EMBL/GenBank/DDBJ databases">
        <title>Arthrobacter antarcticus sp. nov., isolated from Antarctic Soil.</title>
        <authorList>
            <person name="Li J."/>
        </authorList>
    </citation>
    <scope>NUCLEOTIDE SEQUENCE [LARGE SCALE GENOMIC DNA]</scope>
    <source>
        <strain evidence="4 5">Z1-20</strain>
    </source>
</reference>
<dbReference type="RefSeq" id="WP_196396769.1">
    <property type="nucleotide sequence ID" value="NZ_JADNYM010000012.1"/>
</dbReference>
<keyword evidence="2" id="KW-0479">Metal-binding</keyword>
<dbReference type="InterPro" id="IPR039480">
    <property type="entry name" value="C-C_Bond_Lyase-like"/>
</dbReference>